<keyword evidence="2" id="KW-1185">Reference proteome</keyword>
<evidence type="ECO:0000313" key="1">
    <source>
        <dbReference type="EMBL" id="KAI1726307.1"/>
    </source>
</evidence>
<comment type="caution">
    <text evidence="1">The sequence shown here is derived from an EMBL/GenBank/DDBJ whole genome shotgun (WGS) entry which is preliminary data.</text>
</comment>
<organism evidence="1 2">
    <name type="scientific">Ditylenchus destructor</name>
    <dbReference type="NCBI Taxonomy" id="166010"/>
    <lineage>
        <taxon>Eukaryota</taxon>
        <taxon>Metazoa</taxon>
        <taxon>Ecdysozoa</taxon>
        <taxon>Nematoda</taxon>
        <taxon>Chromadorea</taxon>
        <taxon>Rhabditida</taxon>
        <taxon>Tylenchina</taxon>
        <taxon>Tylenchomorpha</taxon>
        <taxon>Sphaerularioidea</taxon>
        <taxon>Anguinidae</taxon>
        <taxon>Anguininae</taxon>
        <taxon>Ditylenchus</taxon>
    </lineage>
</organism>
<gene>
    <name evidence="1" type="ORF">DdX_03021</name>
</gene>
<dbReference type="AlphaFoldDB" id="A0AAD4NIK9"/>
<reference evidence="1" key="1">
    <citation type="submission" date="2022-01" db="EMBL/GenBank/DDBJ databases">
        <title>Genome Sequence Resource for Two Populations of Ditylenchus destructor, the Migratory Endoparasitic Phytonematode.</title>
        <authorList>
            <person name="Zhang H."/>
            <person name="Lin R."/>
            <person name="Xie B."/>
        </authorList>
    </citation>
    <scope>NUCLEOTIDE SEQUENCE</scope>
    <source>
        <strain evidence="1">BazhouSP</strain>
    </source>
</reference>
<dbReference type="EMBL" id="JAKKPZ010000002">
    <property type="protein sequence ID" value="KAI1726307.1"/>
    <property type="molecule type" value="Genomic_DNA"/>
</dbReference>
<dbReference type="Proteomes" id="UP001201812">
    <property type="component" value="Unassembled WGS sequence"/>
</dbReference>
<sequence length="112" mass="12048">MNQDTIFYGSAPSQPPVQNVVGSSSNSVVSNSSNYGSVNSLPQNFVVVNSAACSCTSNYGDMTCGSPDCINKFQQKASAQRRVIAQSLPLDEPGWGKLKFSRSNDMNRSYEP</sequence>
<name>A0AAD4NIK9_9BILA</name>
<accession>A0AAD4NIK9</accession>
<protein>
    <submittedName>
        <fullName evidence="1">Uncharacterized protein</fullName>
    </submittedName>
</protein>
<evidence type="ECO:0000313" key="2">
    <source>
        <dbReference type="Proteomes" id="UP001201812"/>
    </source>
</evidence>
<proteinExistence type="predicted"/>